<evidence type="ECO:0000256" key="1">
    <source>
        <dbReference type="ARBA" id="ARBA00010641"/>
    </source>
</evidence>
<keyword evidence="2" id="KW-0805">Transcription regulation</keyword>
<dbReference type="RefSeq" id="WP_310029347.1">
    <property type="nucleotide sequence ID" value="NZ_JAVDRL010000002.1"/>
</dbReference>
<organism evidence="8 9">
    <name type="scientific">Caulobacter rhizosphaerae</name>
    <dbReference type="NCBI Taxonomy" id="2010972"/>
    <lineage>
        <taxon>Bacteria</taxon>
        <taxon>Pseudomonadati</taxon>
        <taxon>Pseudomonadota</taxon>
        <taxon>Alphaproteobacteria</taxon>
        <taxon>Caulobacterales</taxon>
        <taxon>Caulobacteraceae</taxon>
        <taxon>Caulobacter</taxon>
    </lineage>
</organism>
<keyword evidence="3" id="KW-0731">Sigma factor</keyword>
<dbReference type="CDD" id="cd06171">
    <property type="entry name" value="Sigma70_r4"/>
    <property type="match status" value="1"/>
</dbReference>
<keyword evidence="4" id="KW-0238">DNA-binding</keyword>
<evidence type="ECO:0000256" key="2">
    <source>
        <dbReference type="ARBA" id="ARBA00023015"/>
    </source>
</evidence>
<dbReference type="Gene3D" id="1.10.10.10">
    <property type="entry name" value="Winged helix-like DNA-binding domain superfamily/Winged helix DNA-binding domain"/>
    <property type="match status" value="1"/>
</dbReference>
<dbReference type="EMBL" id="JAVDRL010000002">
    <property type="protein sequence ID" value="MDR6530091.1"/>
    <property type="molecule type" value="Genomic_DNA"/>
</dbReference>
<protein>
    <submittedName>
        <fullName evidence="8">RNA polymerase sigma-70 factor (ECF subfamily)</fullName>
    </submittedName>
</protein>
<dbReference type="SUPFAM" id="SSF88659">
    <property type="entry name" value="Sigma3 and sigma4 domains of RNA polymerase sigma factors"/>
    <property type="match status" value="1"/>
</dbReference>
<dbReference type="InterPro" id="IPR014284">
    <property type="entry name" value="RNA_pol_sigma-70_dom"/>
</dbReference>
<keyword evidence="9" id="KW-1185">Reference proteome</keyword>
<evidence type="ECO:0000256" key="4">
    <source>
        <dbReference type="ARBA" id="ARBA00023125"/>
    </source>
</evidence>
<dbReference type="Proteomes" id="UP001262754">
    <property type="component" value="Unassembled WGS sequence"/>
</dbReference>
<evidence type="ECO:0000259" key="6">
    <source>
        <dbReference type="Pfam" id="PF04542"/>
    </source>
</evidence>
<feature type="domain" description="RNA polymerase sigma factor 70 region 4 type 2" evidence="7">
    <location>
        <begin position="131"/>
        <end position="183"/>
    </location>
</feature>
<dbReference type="InterPro" id="IPR013249">
    <property type="entry name" value="RNA_pol_sigma70_r4_t2"/>
</dbReference>
<dbReference type="SUPFAM" id="SSF88946">
    <property type="entry name" value="Sigma2 domain of RNA polymerase sigma factors"/>
    <property type="match status" value="1"/>
</dbReference>
<dbReference type="PANTHER" id="PTHR43133:SF8">
    <property type="entry name" value="RNA POLYMERASE SIGMA FACTOR HI_1459-RELATED"/>
    <property type="match status" value="1"/>
</dbReference>
<evidence type="ECO:0000256" key="5">
    <source>
        <dbReference type="ARBA" id="ARBA00023163"/>
    </source>
</evidence>
<feature type="domain" description="RNA polymerase sigma-70 region 2" evidence="6">
    <location>
        <begin position="28"/>
        <end position="92"/>
    </location>
</feature>
<dbReference type="InterPro" id="IPR013324">
    <property type="entry name" value="RNA_pol_sigma_r3/r4-like"/>
</dbReference>
<name>A0ABU1MVB8_9CAUL</name>
<accession>A0ABU1MVB8</accession>
<dbReference type="InterPro" id="IPR036388">
    <property type="entry name" value="WH-like_DNA-bd_sf"/>
</dbReference>
<evidence type="ECO:0000313" key="8">
    <source>
        <dbReference type="EMBL" id="MDR6530091.1"/>
    </source>
</evidence>
<keyword evidence="5" id="KW-0804">Transcription</keyword>
<comment type="similarity">
    <text evidence="1">Belongs to the sigma-70 factor family. ECF subfamily.</text>
</comment>
<comment type="caution">
    <text evidence="8">The sequence shown here is derived from an EMBL/GenBank/DDBJ whole genome shotgun (WGS) entry which is preliminary data.</text>
</comment>
<evidence type="ECO:0000313" key="9">
    <source>
        <dbReference type="Proteomes" id="UP001262754"/>
    </source>
</evidence>
<evidence type="ECO:0000256" key="3">
    <source>
        <dbReference type="ARBA" id="ARBA00023082"/>
    </source>
</evidence>
<dbReference type="Pfam" id="PF04542">
    <property type="entry name" value="Sigma70_r2"/>
    <property type="match status" value="1"/>
</dbReference>
<reference evidence="8 9" key="1">
    <citation type="submission" date="2023-07" db="EMBL/GenBank/DDBJ databases">
        <title>Sorghum-associated microbial communities from plants grown in Nebraska, USA.</title>
        <authorList>
            <person name="Schachtman D."/>
        </authorList>
    </citation>
    <scope>NUCLEOTIDE SEQUENCE [LARGE SCALE GENOMIC DNA]</scope>
    <source>
        <strain evidence="8 9">DS2154</strain>
    </source>
</reference>
<dbReference type="InterPro" id="IPR013325">
    <property type="entry name" value="RNA_pol_sigma_r2"/>
</dbReference>
<dbReference type="NCBIfam" id="TIGR02937">
    <property type="entry name" value="sigma70-ECF"/>
    <property type="match status" value="1"/>
</dbReference>
<dbReference type="InterPro" id="IPR039425">
    <property type="entry name" value="RNA_pol_sigma-70-like"/>
</dbReference>
<sequence>MTAAPGEQDDAELARRAAAGDEPAFSQLMRRHKGALFAFARRHVGDPEAARDIVQESFVSAWKALGRYDPARPFPTWLRAIALNKCRDRGRRLLVRRLVLGERSIDAPGAPDYADRGPDPEAQAERAQRLARLEAAIARLPAQLKEPLILTYLEDYSQQAAADLLGVSVKTVETRVYRARKRLTEWLGDGPRGG</sequence>
<gene>
    <name evidence="8" type="ORF">J2800_000815</name>
</gene>
<dbReference type="InterPro" id="IPR007627">
    <property type="entry name" value="RNA_pol_sigma70_r2"/>
</dbReference>
<dbReference type="Pfam" id="PF08281">
    <property type="entry name" value="Sigma70_r4_2"/>
    <property type="match status" value="1"/>
</dbReference>
<dbReference type="PANTHER" id="PTHR43133">
    <property type="entry name" value="RNA POLYMERASE ECF-TYPE SIGMA FACTO"/>
    <property type="match status" value="1"/>
</dbReference>
<proteinExistence type="inferred from homology"/>
<dbReference type="Gene3D" id="1.10.1740.10">
    <property type="match status" value="1"/>
</dbReference>
<evidence type="ECO:0000259" key="7">
    <source>
        <dbReference type="Pfam" id="PF08281"/>
    </source>
</evidence>